<dbReference type="PIRSF" id="PIRSF016468">
    <property type="entry name" value="PHF5"/>
    <property type="match status" value="1"/>
</dbReference>
<dbReference type="GO" id="GO:0000245">
    <property type="term" value="P:spliceosomal complex assembly"/>
    <property type="evidence" value="ECO:0007669"/>
    <property type="project" value="EnsemblFungi"/>
</dbReference>
<evidence type="ECO:0000313" key="2">
    <source>
        <dbReference type="EMBL" id="AET40197.1"/>
    </source>
</evidence>
<accession>I6NDQ5</accession>
<keyword evidence="3" id="KW-1185">Reference proteome</keyword>
<dbReference type="InParanoid" id="I6NDQ5"/>
<organism evidence="2 3">
    <name type="scientific">Eremothecium cymbalariae (strain CBS 270.75 / DBVPG 7215 / KCTC 17166 / NRRL Y-17582)</name>
    <name type="common">Yeast</name>
    <dbReference type="NCBI Taxonomy" id="931890"/>
    <lineage>
        <taxon>Eukaryota</taxon>
        <taxon>Fungi</taxon>
        <taxon>Dikarya</taxon>
        <taxon>Ascomycota</taxon>
        <taxon>Saccharomycotina</taxon>
        <taxon>Saccharomycetes</taxon>
        <taxon>Saccharomycetales</taxon>
        <taxon>Saccharomycetaceae</taxon>
        <taxon>Eremothecium</taxon>
    </lineage>
</organism>
<dbReference type="EMBL" id="CP002501">
    <property type="protein sequence ID" value="AET40197.1"/>
    <property type="molecule type" value="Genomic_DNA"/>
</dbReference>
<evidence type="ECO:0008006" key="4">
    <source>
        <dbReference type="Google" id="ProtNLM"/>
    </source>
</evidence>
<dbReference type="GeneID" id="11470832"/>
<reference evidence="2 3" key="1">
    <citation type="journal article" date="2011" name="G3 (Bethesda)">
        <title>Genome evolution in the Eremothecium clade of the Saccharomyces complex revealed by comparative genomics.</title>
        <authorList>
            <person name="Wendland J."/>
            <person name="Walther A."/>
        </authorList>
    </citation>
    <scope>NUCLEOTIDE SEQUENCE [LARGE SCALE GENOMIC DNA]</scope>
    <source>
        <strain evidence="3">CBS 270.75 / DBVPG 7215 / KCTC 17166 / NRRL Y-17582</strain>
    </source>
</reference>
<sequence>MSRHQFDLVMCFKLPGSNIGRLCERCDGRCPICDSNVRPLSKVRICDQCSFSGQANKCIICGGPGVSDAYYCWECCKLEKSRDGCPRVLNVGSNKTDRHFEKKLTERQNGY</sequence>
<dbReference type="OMA" id="AYYCWEC"/>
<dbReference type="GO" id="GO:0009410">
    <property type="term" value="P:response to xenobiotic stimulus"/>
    <property type="evidence" value="ECO:0007669"/>
    <property type="project" value="EnsemblFungi"/>
</dbReference>
<comment type="similarity">
    <text evidence="1">Belongs to the PHF5 family.</text>
</comment>
<evidence type="ECO:0000313" key="3">
    <source>
        <dbReference type="Proteomes" id="UP000006790"/>
    </source>
</evidence>
<evidence type="ECO:0000256" key="1">
    <source>
        <dbReference type="ARBA" id="ARBA00008626"/>
    </source>
</evidence>
<proteinExistence type="inferred from homology"/>
<dbReference type="OrthoDB" id="10248186at2759"/>
<dbReference type="GO" id="GO:0005686">
    <property type="term" value="C:U2 snRNP"/>
    <property type="evidence" value="ECO:0007669"/>
    <property type="project" value="EnsemblFungi"/>
</dbReference>
<dbReference type="STRING" id="931890.I6NDQ5"/>
<dbReference type="KEGG" id="erc:Ecym_5446"/>
<dbReference type="PANTHER" id="PTHR13120">
    <property type="entry name" value="PHD FINGER-LIKE DOMAIN-CONTAINING PROTEIN 5A"/>
    <property type="match status" value="1"/>
</dbReference>
<name>I6NDQ5_ERECY</name>
<dbReference type="Pfam" id="PF03660">
    <property type="entry name" value="PHF5"/>
    <property type="match status" value="1"/>
</dbReference>
<dbReference type="eggNOG" id="KOG1705">
    <property type="taxonomic scope" value="Eukaryota"/>
</dbReference>
<dbReference type="FunCoup" id="I6NDQ5">
    <property type="interactions" value="914"/>
</dbReference>
<dbReference type="GO" id="GO:0005684">
    <property type="term" value="C:U2-type spliceosomal complex"/>
    <property type="evidence" value="ECO:0007669"/>
    <property type="project" value="EnsemblFungi"/>
</dbReference>
<dbReference type="InterPro" id="IPR005345">
    <property type="entry name" value="PHF5"/>
</dbReference>
<gene>
    <name evidence="2" type="ordered locus">Ecym_5446</name>
</gene>
<dbReference type="Proteomes" id="UP000006790">
    <property type="component" value="Chromosome 5"/>
</dbReference>
<dbReference type="RefSeq" id="XP_003647014.1">
    <property type="nucleotide sequence ID" value="XM_003646966.1"/>
</dbReference>
<protein>
    <recommendedName>
        <fullName evidence="4">Pre-mRNA-splicing factor ini1</fullName>
    </recommendedName>
</protein>
<dbReference type="AlphaFoldDB" id="I6NDQ5"/>
<dbReference type="HOGENOM" id="CLU_110369_2_0_1"/>